<evidence type="ECO:0000256" key="2">
    <source>
        <dbReference type="ARBA" id="ARBA00007590"/>
    </source>
</evidence>
<comment type="subcellular location">
    <subcellularLocation>
        <location evidence="1">Membrane</location>
    </subcellularLocation>
</comment>
<evidence type="ECO:0000256" key="4">
    <source>
        <dbReference type="ARBA" id="ARBA00022989"/>
    </source>
</evidence>
<evidence type="ECO:0000256" key="3">
    <source>
        <dbReference type="ARBA" id="ARBA00022692"/>
    </source>
</evidence>
<dbReference type="InterPro" id="IPR044890">
    <property type="entry name" value="TMEM14_sf"/>
</dbReference>
<dbReference type="PANTHER" id="PTHR12668">
    <property type="entry name" value="TRANSMEMBRANE PROTEIN 14, 15"/>
    <property type="match status" value="1"/>
</dbReference>
<dbReference type="VEuPathDB" id="FungiDB:AWRI3580_g2777"/>
<keyword evidence="4 6" id="KW-1133">Transmembrane helix</keyword>
<evidence type="ECO:0000256" key="5">
    <source>
        <dbReference type="ARBA" id="ARBA00023136"/>
    </source>
</evidence>
<gene>
    <name evidence="7" type="ORF">AWRI3580_g2777</name>
</gene>
<accession>A0A1E5RKM6</accession>
<dbReference type="PANTHER" id="PTHR12668:SF53">
    <property type="entry name" value="TMEM14 PROTEIN HOMOLOG YJR085C"/>
    <property type="match status" value="1"/>
</dbReference>
<dbReference type="OrthoDB" id="5620at2759"/>
<dbReference type="Gene3D" id="1.10.10.1740">
    <property type="entry name" value="Transmembrane protein 14-like"/>
    <property type="match status" value="1"/>
</dbReference>
<reference evidence="8" key="1">
    <citation type="journal article" date="2016" name="Genome Announc.">
        <title>Genome sequences of three species of Hanseniaspora isolated from spontaneous wine fermentations.</title>
        <authorList>
            <person name="Sternes P.R."/>
            <person name="Lee D."/>
            <person name="Kutyna D.R."/>
            <person name="Borneman A.R."/>
        </authorList>
    </citation>
    <scope>NUCLEOTIDE SEQUENCE [LARGE SCALE GENOMIC DNA]</scope>
    <source>
        <strain evidence="8">AWRI3580</strain>
    </source>
</reference>
<dbReference type="GO" id="GO:0016020">
    <property type="term" value="C:membrane"/>
    <property type="evidence" value="ECO:0007669"/>
    <property type="project" value="UniProtKB-SubCell"/>
</dbReference>
<evidence type="ECO:0000256" key="1">
    <source>
        <dbReference type="ARBA" id="ARBA00004370"/>
    </source>
</evidence>
<comment type="caution">
    <text evidence="7">The sequence shown here is derived from an EMBL/GenBank/DDBJ whole genome shotgun (WGS) entry which is preliminary data.</text>
</comment>
<organism evidence="7 8">
    <name type="scientific">Hanseniaspora uvarum</name>
    <name type="common">Yeast</name>
    <name type="synonym">Kloeckera apiculata</name>
    <dbReference type="NCBI Taxonomy" id="29833"/>
    <lineage>
        <taxon>Eukaryota</taxon>
        <taxon>Fungi</taxon>
        <taxon>Dikarya</taxon>
        <taxon>Ascomycota</taxon>
        <taxon>Saccharomycotina</taxon>
        <taxon>Saccharomycetes</taxon>
        <taxon>Saccharomycodales</taxon>
        <taxon>Saccharomycodaceae</taxon>
        <taxon>Hanseniaspora</taxon>
    </lineage>
</organism>
<evidence type="ECO:0008006" key="9">
    <source>
        <dbReference type="Google" id="ProtNLM"/>
    </source>
</evidence>
<dbReference type="InterPro" id="IPR005349">
    <property type="entry name" value="TMEM14"/>
</dbReference>
<evidence type="ECO:0000256" key="6">
    <source>
        <dbReference type="SAM" id="Phobius"/>
    </source>
</evidence>
<protein>
    <recommendedName>
        <fullName evidence="9">TMEM14 protein</fullName>
    </recommendedName>
</protein>
<keyword evidence="8" id="KW-1185">Reference proteome</keyword>
<sequence>MEHLAFTLGGLTAAGGAMGYVKSGSKPSLIGGLAIGGLYIANGLFIKNDTFDDNYKTAVTGLVGTSAVLSALGLSRSIKSGFKKPVPLVLFSIGSIGLGYYAFKYNKFYL</sequence>
<dbReference type="AlphaFoldDB" id="A0A1E5RKM6"/>
<comment type="similarity">
    <text evidence="2">Belongs to the TMEM14 family.</text>
</comment>
<feature type="transmembrane region" description="Helical" evidence="6">
    <location>
        <begin position="29"/>
        <end position="46"/>
    </location>
</feature>
<keyword evidence="3 6" id="KW-0812">Transmembrane</keyword>
<evidence type="ECO:0000313" key="8">
    <source>
        <dbReference type="Proteomes" id="UP000095358"/>
    </source>
</evidence>
<name>A0A1E5RKM6_HANUV</name>
<dbReference type="EMBL" id="LPNN01000005">
    <property type="protein sequence ID" value="OEJ87113.1"/>
    <property type="molecule type" value="Genomic_DNA"/>
</dbReference>
<dbReference type="Proteomes" id="UP000095358">
    <property type="component" value="Unassembled WGS sequence"/>
</dbReference>
<evidence type="ECO:0000313" key="7">
    <source>
        <dbReference type="EMBL" id="OEJ87113.1"/>
    </source>
</evidence>
<keyword evidence="5 6" id="KW-0472">Membrane</keyword>
<feature type="transmembrane region" description="Helical" evidence="6">
    <location>
        <begin position="86"/>
        <end position="103"/>
    </location>
</feature>
<dbReference type="Pfam" id="PF03647">
    <property type="entry name" value="Tmemb_14"/>
    <property type="match status" value="1"/>
</dbReference>
<proteinExistence type="inferred from homology"/>
<feature type="transmembrane region" description="Helical" evidence="6">
    <location>
        <begin position="58"/>
        <end position="74"/>
    </location>
</feature>